<evidence type="ECO:0000313" key="1">
    <source>
        <dbReference type="EMBL" id="CCE91625.1"/>
    </source>
</evidence>
<name>G8ZSN1_TORDE</name>
<accession>G8ZSN1</accession>
<dbReference type="GO" id="GO:0031397">
    <property type="term" value="P:negative regulation of protein ubiquitination"/>
    <property type="evidence" value="ECO:0007669"/>
    <property type="project" value="EnsemblFungi"/>
</dbReference>
<gene>
    <name evidence="1" type="primary">TDEL0D00410</name>
    <name evidence="1" type="ORF">TDEL_0D00410</name>
</gene>
<dbReference type="GO" id="GO:0005829">
    <property type="term" value="C:cytosol"/>
    <property type="evidence" value="ECO:0007669"/>
    <property type="project" value="EnsemblFungi"/>
</dbReference>
<dbReference type="GO" id="GO:0005634">
    <property type="term" value="C:nucleus"/>
    <property type="evidence" value="ECO:0007669"/>
    <property type="project" value="EnsemblFungi"/>
</dbReference>
<dbReference type="STRING" id="1076872.G8ZSN1"/>
<dbReference type="PANTHER" id="PTHR31531:SF2">
    <property type="entry name" value="E3 UBIQUITIN-PROTEIN LIGASE E3D"/>
    <property type="match status" value="1"/>
</dbReference>
<dbReference type="GO" id="GO:0000209">
    <property type="term" value="P:protein polyubiquitination"/>
    <property type="evidence" value="ECO:0007669"/>
    <property type="project" value="TreeGrafter"/>
</dbReference>
<dbReference type="InParanoid" id="G8ZSN1"/>
<evidence type="ECO:0008006" key="3">
    <source>
        <dbReference type="Google" id="ProtNLM"/>
    </source>
</evidence>
<dbReference type="AlphaFoldDB" id="G8ZSN1"/>
<dbReference type="GO" id="GO:0000151">
    <property type="term" value="C:ubiquitin ligase complex"/>
    <property type="evidence" value="ECO:0007669"/>
    <property type="project" value="TreeGrafter"/>
</dbReference>
<keyword evidence="2" id="KW-1185">Reference proteome</keyword>
<dbReference type="FunCoup" id="G8ZSN1">
    <property type="interactions" value="54"/>
</dbReference>
<dbReference type="GO" id="GO:0051865">
    <property type="term" value="P:protein autoubiquitination"/>
    <property type="evidence" value="ECO:0007669"/>
    <property type="project" value="TreeGrafter"/>
</dbReference>
<dbReference type="eggNOG" id="KOG4784">
    <property type="taxonomic scope" value="Eukaryota"/>
</dbReference>
<dbReference type="Proteomes" id="UP000005627">
    <property type="component" value="Chromosome 4"/>
</dbReference>
<dbReference type="InterPro" id="IPR019193">
    <property type="entry name" value="UBQ-conj_enz_E2-bd_prot"/>
</dbReference>
<dbReference type="Pfam" id="PF09814">
    <property type="entry name" value="HECT_2"/>
    <property type="match status" value="1"/>
</dbReference>
<dbReference type="PANTHER" id="PTHR31531">
    <property type="entry name" value="E3 UBIQUITIN-PROTEIN LIGASE E3D FAMILY MEMBER"/>
    <property type="match status" value="1"/>
</dbReference>
<organism evidence="1 2">
    <name type="scientific">Torulaspora delbrueckii</name>
    <name type="common">Yeast</name>
    <name type="synonym">Candida colliculosa</name>
    <dbReference type="NCBI Taxonomy" id="4950"/>
    <lineage>
        <taxon>Eukaryota</taxon>
        <taxon>Fungi</taxon>
        <taxon>Dikarya</taxon>
        <taxon>Ascomycota</taxon>
        <taxon>Saccharomycotina</taxon>
        <taxon>Saccharomycetes</taxon>
        <taxon>Saccharomycetales</taxon>
        <taxon>Saccharomycetaceae</taxon>
        <taxon>Torulaspora</taxon>
    </lineage>
</organism>
<reference evidence="1 2" key="1">
    <citation type="journal article" date="2011" name="Proc. Natl. Acad. Sci. U.S.A.">
        <title>Evolutionary erosion of yeast sex chromosomes by mating-type switching accidents.</title>
        <authorList>
            <person name="Gordon J.L."/>
            <person name="Armisen D."/>
            <person name="Proux-Wera E."/>
            <person name="Oheigeartaigh S.S."/>
            <person name="Byrne K.P."/>
            <person name="Wolfe K.H."/>
        </authorList>
    </citation>
    <scope>NUCLEOTIDE SEQUENCE [LARGE SCALE GENOMIC DNA]</scope>
    <source>
        <strain evidence="2">ATCC 10662 / CBS 1146 / NBRC 0425 / NCYC 2629 / NRRL Y-866</strain>
    </source>
</reference>
<dbReference type="RefSeq" id="XP_003680836.1">
    <property type="nucleotide sequence ID" value="XM_003680788.1"/>
</dbReference>
<evidence type="ECO:0000313" key="2">
    <source>
        <dbReference type="Proteomes" id="UP000005627"/>
    </source>
</evidence>
<dbReference type="GO" id="GO:0030332">
    <property type="term" value="F:cyclin binding"/>
    <property type="evidence" value="ECO:0007669"/>
    <property type="project" value="TreeGrafter"/>
</dbReference>
<dbReference type="GO" id="GO:0006513">
    <property type="term" value="P:protein monoubiquitination"/>
    <property type="evidence" value="ECO:0007669"/>
    <property type="project" value="TreeGrafter"/>
</dbReference>
<dbReference type="EMBL" id="HE616745">
    <property type="protein sequence ID" value="CCE91625.1"/>
    <property type="molecule type" value="Genomic_DNA"/>
</dbReference>
<sequence>MKTEGLSFLVEHLPRIGTTSIDICAVGQPVIVSRGPGKLCVEDTEENKATILLPCEEFVGEQAKFTTVSPGCYRLRLKSREEVVNAFNCNNKAQNVFMSLPEGKWSKKELIESKGFRILCLTCRTDIINEQNCFKINEMPSEFWMELMDYWHCHKPHDISKENEYSVRYNSLKPLKGEILLGSAFFLAQQDTFAGRVKTENGFLQCAKCSASLGEETQDHLFKIYKWQVLLKKSNKEEDVFPPEQDVVFTLLNLIKGYSTRYVLLESESSKLFVWLFAIGIDVTLPDNRVLTNCIKVLYCDEISEKETKGSNIEQLKVKPVPMRHFVQMLEQIHESLPSSVKQFDLWRVSYIKITA</sequence>
<dbReference type="GO" id="GO:0031624">
    <property type="term" value="F:ubiquitin conjugating enzyme binding"/>
    <property type="evidence" value="ECO:0007669"/>
    <property type="project" value="EnsemblFungi"/>
</dbReference>
<protein>
    <recommendedName>
        <fullName evidence="3">HECT-type E3 ubiquitin transferase E3D</fullName>
    </recommendedName>
</protein>
<dbReference type="GO" id="GO:0061630">
    <property type="term" value="F:ubiquitin protein ligase activity"/>
    <property type="evidence" value="ECO:0007669"/>
    <property type="project" value="TreeGrafter"/>
</dbReference>
<dbReference type="HOGENOM" id="CLU_029122_0_0_1"/>
<dbReference type="GO" id="GO:0031442">
    <property type="term" value="P:positive regulation of mRNA 3'-end processing"/>
    <property type="evidence" value="ECO:0007669"/>
    <property type="project" value="EnsemblFungi"/>
</dbReference>
<dbReference type="GeneID" id="11502037"/>
<proteinExistence type="predicted"/>
<dbReference type="GO" id="GO:0043161">
    <property type="term" value="P:proteasome-mediated ubiquitin-dependent protein catabolic process"/>
    <property type="evidence" value="ECO:0007669"/>
    <property type="project" value="EnsemblFungi"/>
</dbReference>
<dbReference type="OrthoDB" id="386949at2759"/>
<dbReference type="KEGG" id="tdl:TDEL_0D00410"/>